<keyword evidence="7 9" id="KW-1133">Transmembrane helix</keyword>
<comment type="subcellular location">
    <subcellularLocation>
        <location evidence="1">Cell membrane</location>
        <topology evidence="1">Multi-pass membrane protein</topology>
    </subcellularLocation>
</comment>
<dbReference type="Pfam" id="PF03412">
    <property type="entry name" value="Peptidase_C39"/>
    <property type="match status" value="1"/>
</dbReference>
<dbReference type="PANTHER" id="PTHR43394:SF1">
    <property type="entry name" value="ATP-BINDING CASSETTE SUB-FAMILY B MEMBER 10, MITOCHONDRIAL"/>
    <property type="match status" value="1"/>
</dbReference>
<organism evidence="13 14">
    <name type="scientific">Floridaenema fluviatile BLCC-F154</name>
    <dbReference type="NCBI Taxonomy" id="3153640"/>
    <lineage>
        <taxon>Bacteria</taxon>
        <taxon>Bacillati</taxon>
        <taxon>Cyanobacteriota</taxon>
        <taxon>Cyanophyceae</taxon>
        <taxon>Oscillatoriophycideae</taxon>
        <taxon>Aerosakkonematales</taxon>
        <taxon>Aerosakkonemataceae</taxon>
        <taxon>Floridanema</taxon>
        <taxon>Floridanema fluviatile</taxon>
    </lineage>
</organism>
<dbReference type="SUPFAM" id="SSF90123">
    <property type="entry name" value="ABC transporter transmembrane region"/>
    <property type="match status" value="1"/>
</dbReference>
<evidence type="ECO:0000259" key="12">
    <source>
        <dbReference type="PROSITE" id="PS50990"/>
    </source>
</evidence>
<dbReference type="SMART" id="SM00382">
    <property type="entry name" value="AAA"/>
    <property type="match status" value="1"/>
</dbReference>
<name>A0ABV4YEB4_9CYAN</name>
<dbReference type="RefSeq" id="WP_413258336.1">
    <property type="nucleotide sequence ID" value="NZ_JBHFNS010000064.1"/>
</dbReference>
<sequence>MKYSVVLQHSEEDCGAACLASVAKSYGRLLTLNRTREAVGTGKLGTTLLGLRRGAEALGFNARTVKSSPEILDHMNDAPLPAIIHWMGTHWVVLYGQRKKKYVIADPAVGVRYISKEELVESWEDWVMLLLEPDSVRFYNQPEDKISGFSRFFERVWPYRTLLLQALLLNVVLGFLSLASPFLLQILTDDVLIRGDMQLLTGVAIAVIVMNLFSGGLGLLQSNFIAHFAQRLELGLVLEFARQILRLPLSYYEARRSGEIVSRLQDIQEINQLVSQIVVSYPSQLFVASVSFIFMLIYSWKLTVAAVIIAALMTISTIIFLPSLQQNTRNLLVQEADTQGVLVETFKGAQTLKTTNAFAQFWEEMQSKFGRLANLSLRTNQIGIVNNVFSEFVSDSGAVALLWLGSLLVINKELTIGQLLAFNSLNQSFAGLITTTIGFVDEFARVQAASQRLTEVIDATPEAEGDSKKPEAIIPGDSDIVCSNVNFHYAGKVELLKNFSLTIPGGKVVAIIGKSGCGKSTLAKMIAGLYPPQSGNIRIDIYNMQDLALESFRQQVVLVPQDAHFWSRSIIENFRLGSPQVTFEQIVKACRIAGADEFISQLPDKYQSVLGEFGANVSGGQRQRLAIARAIVNDPPILILDESTAGLDPVSETQVLENLLSHRRGNTTILISHRPRVINRADWVIYLEQGRLKLQGTLEELRAKRGEHQGFLNP</sequence>
<dbReference type="CDD" id="cd18570">
    <property type="entry name" value="ABC_6TM_PCAT1_LagD_like"/>
    <property type="match status" value="1"/>
</dbReference>
<feature type="transmembrane region" description="Helical" evidence="9">
    <location>
        <begin position="304"/>
        <end position="324"/>
    </location>
</feature>
<evidence type="ECO:0000256" key="4">
    <source>
        <dbReference type="ARBA" id="ARBA00022801"/>
    </source>
</evidence>
<comment type="caution">
    <text evidence="13">The sequence shown here is derived from an EMBL/GenBank/DDBJ whole genome shotgun (WGS) entry which is preliminary data.</text>
</comment>
<accession>A0ABV4YEB4</accession>
<evidence type="ECO:0000256" key="5">
    <source>
        <dbReference type="ARBA" id="ARBA00022807"/>
    </source>
</evidence>
<keyword evidence="4" id="KW-0378">Hydrolase</keyword>
<dbReference type="Pfam" id="PF00664">
    <property type="entry name" value="ABC_membrane"/>
    <property type="match status" value="1"/>
</dbReference>
<dbReference type="PANTHER" id="PTHR43394">
    <property type="entry name" value="ATP-DEPENDENT PERMEASE MDL1, MITOCHONDRIAL"/>
    <property type="match status" value="1"/>
</dbReference>
<feature type="transmembrane region" description="Helical" evidence="9">
    <location>
        <begin position="199"/>
        <end position="220"/>
    </location>
</feature>
<evidence type="ECO:0000256" key="8">
    <source>
        <dbReference type="ARBA" id="ARBA00023136"/>
    </source>
</evidence>
<dbReference type="InterPro" id="IPR036640">
    <property type="entry name" value="ABC1_TM_sf"/>
</dbReference>
<dbReference type="InterPro" id="IPR017871">
    <property type="entry name" value="ABC_transporter-like_CS"/>
</dbReference>
<dbReference type="Proteomes" id="UP001576776">
    <property type="component" value="Unassembled WGS sequence"/>
</dbReference>
<feature type="domain" description="ABC transmembrane type-1" evidence="11">
    <location>
        <begin position="166"/>
        <end position="445"/>
    </location>
</feature>
<evidence type="ECO:0000256" key="7">
    <source>
        <dbReference type="ARBA" id="ARBA00022989"/>
    </source>
</evidence>
<dbReference type="Gene3D" id="3.40.50.300">
    <property type="entry name" value="P-loop containing nucleotide triphosphate hydrolases"/>
    <property type="match status" value="1"/>
</dbReference>
<reference evidence="13 14" key="1">
    <citation type="submission" date="2024-09" db="EMBL/GenBank/DDBJ databases">
        <title>Floridaenema gen nov. (Aerosakkonemataceae, Aerosakkonematales ord. nov., Cyanobacteria) from benthic tropical and subtropical fresh waters, with the description of four new species.</title>
        <authorList>
            <person name="Moretto J.A."/>
            <person name="Berthold D.E."/>
            <person name="Lefler F.W."/>
            <person name="Huang I.-S."/>
            <person name="Laughinghouse H. IV."/>
        </authorList>
    </citation>
    <scope>NUCLEOTIDE SEQUENCE [LARGE SCALE GENOMIC DNA]</scope>
    <source>
        <strain evidence="13 14">BLCC-F154</strain>
    </source>
</reference>
<dbReference type="Pfam" id="PF00005">
    <property type="entry name" value="ABC_tran"/>
    <property type="match status" value="1"/>
</dbReference>
<evidence type="ECO:0000259" key="10">
    <source>
        <dbReference type="PROSITE" id="PS50893"/>
    </source>
</evidence>
<dbReference type="PROSITE" id="PS50893">
    <property type="entry name" value="ABC_TRANSPORTER_2"/>
    <property type="match status" value="1"/>
</dbReference>
<dbReference type="InterPro" id="IPR027417">
    <property type="entry name" value="P-loop_NTPase"/>
</dbReference>
<dbReference type="PROSITE" id="PS50990">
    <property type="entry name" value="PEPTIDASE_C39"/>
    <property type="match status" value="1"/>
</dbReference>
<dbReference type="InterPro" id="IPR003593">
    <property type="entry name" value="AAA+_ATPase"/>
</dbReference>
<dbReference type="PROSITE" id="PS50929">
    <property type="entry name" value="ABC_TM1F"/>
    <property type="match status" value="1"/>
</dbReference>
<evidence type="ECO:0000256" key="9">
    <source>
        <dbReference type="SAM" id="Phobius"/>
    </source>
</evidence>
<evidence type="ECO:0000259" key="11">
    <source>
        <dbReference type="PROSITE" id="PS50929"/>
    </source>
</evidence>
<evidence type="ECO:0000256" key="2">
    <source>
        <dbReference type="ARBA" id="ARBA00022692"/>
    </source>
</evidence>
<feature type="transmembrane region" description="Helical" evidence="9">
    <location>
        <begin position="273"/>
        <end position="298"/>
    </location>
</feature>
<dbReference type="Gene3D" id="1.20.1560.10">
    <property type="entry name" value="ABC transporter type 1, transmembrane domain"/>
    <property type="match status" value="1"/>
</dbReference>
<feature type="transmembrane region" description="Helical" evidence="9">
    <location>
        <begin position="162"/>
        <end position="187"/>
    </location>
</feature>
<feature type="domain" description="Peptidase C39" evidence="12">
    <location>
        <begin position="8"/>
        <end position="130"/>
    </location>
</feature>
<dbReference type="InterPro" id="IPR039421">
    <property type="entry name" value="Type_1_exporter"/>
</dbReference>
<dbReference type="PROSITE" id="PS00211">
    <property type="entry name" value="ABC_TRANSPORTER_1"/>
    <property type="match status" value="1"/>
</dbReference>
<dbReference type="EMBL" id="JBHFNS010000064">
    <property type="protein sequence ID" value="MFB2936841.1"/>
    <property type="molecule type" value="Genomic_DNA"/>
</dbReference>
<keyword evidence="14" id="KW-1185">Reference proteome</keyword>
<keyword evidence="5" id="KW-0645">Protease</keyword>
<keyword evidence="6" id="KW-0067">ATP-binding</keyword>
<evidence type="ECO:0000256" key="1">
    <source>
        <dbReference type="ARBA" id="ARBA00004651"/>
    </source>
</evidence>
<keyword evidence="8 9" id="KW-0472">Membrane</keyword>
<dbReference type="InterPro" id="IPR011527">
    <property type="entry name" value="ABC1_TM_dom"/>
</dbReference>
<dbReference type="Gene3D" id="3.90.70.10">
    <property type="entry name" value="Cysteine proteinases"/>
    <property type="match status" value="1"/>
</dbReference>
<evidence type="ECO:0000256" key="6">
    <source>
        <dbReference type="ARBA" id="ARBA00022840"/>
    </source>
</evidence>
<evidence type="ECO:0000313" key="13">
    <source>
        <dbReference type="EMBL" id="MFB2936841.1"/>
    </source>
</evidence>
<dbReference type="InterPro" id="IPR005074">
    <property type="entry name" value="Peptidase_C39"/>
</dbReference>
<keyword evidence="3" id="KW-0547">Nucleotide-binding</keyword>
<feature type="domain" description="ABC transporter" evidence="10">
    <location>
        <begin position="480"/>
        <end position="714"/>
    </location>
</feature>
<keyword evidence="2 9" id="KW-0812">Transmembrane</keyword>
<protein>
    <submittedName>
        <fullName evidence="13">Peptidase domain-containing ABC transporter</fullName>
    </submittedName>
</protein>
<gene>
    <name evidence="13" type="ORF">ACE1B6_16450</name>
</gene>
<dbReference type="SUPFAM" id="SSF52540">
    <property type="entry name" value="P-loop containing nucleoside triphosphate hydrolases"/>
    <property type="match status" value="1"/>
</dbReference>
<dbReference type="CDD" id="cd02418">
    <property type="entry name" value="Peptidase_C39B"/>
    <property type="match status" value="1"/>
</dbReference>
<dbReference type="InterPro" id="IPR003439">
    <property type="entry name" value="ABC_transporter-like_ATP-bd"/>
</dbReference>
<proteinExistence type="predicted"/>
<keyword evidence="5" id="KW-0788">Thiol protease</keyword>
<evidence type="ECO:0000256" key="3">
    <source>
        <dbReference type="ARBA" id="ARBA00022741"/>
    </source>
</evidence>
<evidence type="ECO:0000313" key="14">
    <source>
        <dbReference type="Proteomes" id="UP001576776"/>
    </source>
</evidence>